<evidence type="ECO:0000256" key="1">
    <source>
        <dbReference type="SAM" id="Phobius"/>
    </source>
</evidence>
<gene>
    <name evidence="2" type="ORF">M136_1979</name>
</gene>
<name>A0A016AK91_BACFG</name>
<reference evidence="2 3" key="1">
    <citation type="submission" date="2014-02" db="EMBL/GenBank/DDBJ databases">
        <authorList>
            <person name="Sears C."/>
            <person name="Carroll K."/>
            <person name="Sack B.R."/>
            <person name="Qadri F."/>
            <person name="Myers L.L."/>
            <person name="Chung G.-T."/>
            <person name="Escheverria P."/>
            <person name="Fraser C.M."/>
            <person name="Sadzewicz L."/>
            <person name="Shefchek K.A."/>
            <person name="Tallon L."/>
            <person name="Das S.P."/>
            <person name="Daugherty S."/>
            <person name="Mongodin E.F."/>
        </authorList>
    </citation>
    <scope>NUCLEOTIDE SEQUENCE [LARGE SCALE GENOMIC DNA]</scope>
    <source>
        <strain evidence="2 3">S36L11</strain>
    </source>
</reference>
<proteinExistence type="predicted"/>
<organism evidence="2 3">
    <name type="scientific">Bacteroides fragilis str. S36L11</name>
    <dbReference type="NCBI Taxonomy" id="1339327"/>
    <lineage>
        <taxon>Bacteria</taxon>
        <taxon>Pseudomonadati</taxon>
        <taxon>Bacteroidota</taxon>
        <taxon>Bacteroidia</taxon>
        <taxon>Bacteroidales</taxon>
        <taxon>Bacteroidaceae</taxon>
        <taxon>Bacteroides</taxon>
    </lineage>
</organism>
<keyword evidence="1" id="KW-0472">Membrane</keyword>
<dbReference type="Proteomes" id="UP000022082">
    <property type="component" value="Unassembled WGS sequence"/>
</dbReference>
<sequence length="37" mass="4456">MDFHHKTPAYDFFVSQFITLFFFGKYFFSYGNSSEAM</sequence>
<feature type="transmembrane region" description="Helical" evidence="1">
    <location>
        <begin position="12"/>
        <end position="28"/>
    </location>
</feature>
<dbReference type="AlphaFoldDB" id="A0A016AK91"/>
<comment type="caution">
    <text evidence="2">The sequence shown here is derived from an EMBL/GenBank/DDBJ whole genome shotgun (WGS) entry which is preliminary data.</text>
</comment>
<evidence type="ECO:0000313" key="2">
    <source>
        <dbReference type="EMBL" id="EXZ28796.1"/>
    </source>
</evidence>
<keyword evidence="1" id="KW-0812">Transmembrane</keyword>
<accession>A0A016AK91</accession>
<evidence type="ECO:0000313" key="3">
    <source>
        <dbReference type="Proteomes" id="UP000022082"/>
    </source>
</evidence>
<keyword evidence="1" id="KW-1133">Transmembrane helix</keyword>
<protein>
    <submittedName>
        <fullName evidence="2">Putative membrane protein</fullName>
    </submittedName>
</protein>
<dbReference type="EMBL" id="JGDJ01000190">
    <property type="protein sequence ID" value="EXZ28796.1"/>
    <property type="molecule type" value="Genomic_DNA"/>
</dbReference>